<accession>A3IY05</accession>
<dbReference type="AlphaFoldDB" id="A3IY05"/>
<keyword evidence="1" id="KW-0732">Signal</keyword>
<protein>
    <recommendedName>
        <fullName evidence="2">Glycine-zipper-containing OmpA-like membrane domain-containing protein</fullName>
    </recommendedName>
</protein>
<reference evidence="3 4" key="1">
    <citation type="submission" date="2007-03" db="EMBL/GenBank/DDBJ databases">
        <authorList>
            <person name="Stal L."/>
            <person name="Ferriera S."/>
            <person name="Johnson J."/>
            <person name="Kravitz S."/>
            <person name="Beeson K."/>
            <person name="Sutton G."/>
            <person name="Rogers Y.-H."/>
            <person name="Friedman R."/>
            <person name="Frazier M."/>
            <person name="Venter J.C."/>
        </authorList>
    </citation>
    <scope>NUCLEOTIDE SEQUENCE [LARGE SCALE GENOMIC DNA]</scope>
    <source>
        <strain evidence="3 4">CCY0110</strain>
    </source>
</reference>
<evidence type="ECO:0000259" key="2">
    <source>
        <dbReference type="Pfam" id="PF13436"/>
    </source>
</evidence>
<feature type="signal peptide" evidence="1">
    <location>
        <begin position="1"/>
        <end position="22"/>
    </location>
</feature>
<keyword evidence="4" id="KW-1185">Reference proteome</keyword>
<gene>
    <name evidence="3" type="ORF">CY0110_12472</name>
</gene>
<sequence>MKYSFAVLSLLSLSFSLLPVKAQDRYEYCVNLAQRQTGYYGEVPRKRRGGLLRGASRGALHGSFWGAIAGDAGEGAAIGAAVGSVASVARQSDENAYIEDRRAAYEYALDDCLSRYEQ</sequence>
<name>A3IY05_9CHRO</name>
<feature type="chain" id="PRO_5002654258" description="Glycine-zipper-containing OmpA-like membrane domain-containing protein" evidence="1">
    <location>
        <begin position="23"/>
        <end position="118"/>
    </location>
</feature>
<dbReference type="Pfam" id="PF13436">
    <property type="entry name" value="Gly-zipper_OmpA"/>
    <property type="match status" value="1"/>
</dbReference>
<evidence type="ECO:0000313" key="4">
    <source>
        <dbReference type="Proteomes" id="UP000003781"/>
    </source>
</evidence>
<dbReference type="eggNOG" id="ENOG5032BFT">
    <property type="taxonomic scope" value="Bacteria"/>
</dbReference>
<comment type="caution">
    <text evidence="3">The sequence shown here is derived from an EMBL/GenBank/DDBJ whole genome shotgun (WGS) entry which is preliminary data.</text>
</comment>
<dbReference type="InterPro" id="IPR025693">
    <property type="entry name" value="Gly-zipper_OmpA-like_dom"/>
</dbReference>
<organism evidence="3 4">
    <name type="scientific">Crocosphaera chwakensis CCY0110</name>
    <dbReference type="NCBI Taxonomy" id="391612"/>
    <lineage>
        <taxon>Bacteria</taxon>
        <taxon>Bacillati</taxon>
        <taxon>Cyanobacteriota</taxon>
        <taxon>Cyanophyceae</taxon>
        <taxon>Oscillatoriophycideae</taxon>
        <taxon>Chroococcales</taxon>
        <taxon>Aphanothecaceae</taxon>
        <taxon>Crocosphaera</taxon>
        <taxon>Crocosphaera chwakensis</taxon>
    </lineage>
</organism>
<evidence type="ECO:0000256" key="1">
    <source>
        <dbReference type="SAM" id="SignalP"/>
    </source>
</evidence>
<dbReference type="EMBL" id="AAXW01000073">
    <property type="protein sequence ID" value="EAZ88633.1"/>
    <property type="molecule type" value="Genomic_DNA"/>
</dbReference>
<dbReference type="RefSeq" id="WP_008278267.1">
    <property type="nucleotide sequence ID" value="NZ_AAXW01000073.1"/>
</dbReference>
<evidence type="ECO:0000313" key="3">
    <source>
        <dbReference type="EMBL" id="EAZ88633.1"/>
    </source>
</evidence>
<proteinExistence type="predicted"/>
<dbReference type="Proteomes" id="UP000003781">
    <property type="component" value="Unassembled WGS sequence"/>
</dbReference>
<feature type="domain" description="Glycine-zipper-containing OmpA-like membrane" evidence="2">
    <location>
        <begin position="53"/>
        <end position="87"/>
    </location>
</feature>